<feature type="domain" description="Nodulin-like" evidence="7">
    <location>
        <begin position="31"/>
        <end position="275"/>
    </location>
</feature>
<dbReference type="OrthoDB" id="410267at2759"/>
<gene>
    <name evidence="9" type="ORF">F0562_002007</name>
</gene>
<feature type="transmembrane region" description="Helical" evidence="6">
    <location>
        <begin position="223"/>
        <end position="243"/>
    </location>
</feature>
<feature type="transmembrane region" description="Helical" evidence="6">
    <location>
        <begin position="606"/>
        <end position="624"/>
    </location>
</feature>
<feature type="transmembrane region" description="Helical" evidence="6">
    <location>
        <begin position="32"/>
        <end position="54"/>
    </location>
</feature>
<keyword evidence="3 6" id="KW-1133">Transmembrane helix</keyword>
<comment type="similarity">
    <text evidence="5">Belongs to the major facilitator superfamily. Phosphate:H(+) symporter (TC 2.A.1.9) family.</text>
</comment>
<dbReference type="CDD" id="cd17354">
    <property type="entry name" value="MFS_Mch1p_like"/>
    <property type="match status" value="1"/>
</dbReference>
<evidence type="ECO:0000256" key="4">
    <source>
        <dbReference type="ARBA" id="ARBA00023136"/>
    </source>
</evidence>
<keyword evidence="4 6" id="KW-0472">Membrane</keyword>
<feature type="transmembrane region" description="Helical" evidence="6">
    <location>
        <begin position="534"/>
        <end position="554"/>
    </location>
</feature>
<protein>
    <submittedName>
        <fullName evidence="9">Uncharacterized protein</fullName>
    </submittedName>
</protein>
<feature type="transmembrane region" description="Helical" evidence="6">
    <location>
        <begin position="445"/>
        <end position="467"/>
    </location>
</feature>
<dbReference type="AlphaFoldDB" id="A0A5J5C4K2"/>
<feature type="transmembrane region" description="Helical" evidence="6">
    <location>
        <begin position="381"/>
        <end position="399"/>
    </location>
</feature>
<dbReference type="PANTHER" id="PTHR21576">
    <property type="entry name" value="UNCHARACTERIZED NODULIN-LIKE PROTEIN"/>
    <property type="match status" value="1"/>
</dbReference>
<dbReference type="Proteomes" id="UP000325577">
    <property type="component" value="Linkage Group LG0"/>
</dbReference>
<reference evidence="9 10" key="1">
    <citation type="submission" date="2019-09" db="EMBL/GenBank/DDBJ databases">
        <title>A chromosome-level genome assembly of the Chinese tupelo Nyssa sinensis.</title>
        <authorList>
            <person name="Yang X."/>
            <person name="Kang M."/>
            <person name="Yang Y."/>
            <person name="Xiong H."/>
            <person name="Wang M."/>
            <person name="Zhang Z."/>
            <person name="Wang Z."/>
            <person name="Wu H."/>
            <person name="Ma T."/>
            <person name="Liu J."/>
            <person name="Xi Z."/>
        </authorList>
    </citation>
    <scope>NUCLEOTIDE SEQUENCE [LARGE SCALE GENOMIC DNA]</scope>
    <source>
        <strain evidence="9">J267</strain>
        <tissue evidence="9">Leaf</tissue>
    </source>
</reference>
<dbReference type="Pfam" id="PF23262">
    <property type="entry name" value="NFD4_C"/>
    <property type="match status" value="1"/>
</dbReference>
<feature type="transmembrane region" description="Helical" evidence="6">
    <location>
        <begin position="479"/>
        <end position="503"/>
    </location>
</feature>
<keyword evidence="10" id="KW-1185">Reference proteome</keyword>
<feature type="transmembrane region" description="Helical" evidence="6">
    <location>
        <begin position="161"/>
        <end position="185"/>
    </location>
</feature>
<comment type="subcellular location">
    <subcellularLocation>
        <location evidence="1">Membrane</location>
        <topology evidence="1">Multi-pass membrane protein</topology>
    </subcellularLocation>
</comment>
<evidence type="ECO:0000259" key="8">
    <source>
        <dbReference type="Pfam" id="PF23262"/>
    </source>
</evidence>
<feature type="domain" description="NFD4 C-terminal" evidence="8">
    <location>
        <begin position="346"/>
        <end position="561"/>
    </location>
</feature>
<feature type="transmembrane region" description="Helical" evidence="6">
    <location>
        <begin position="342"/>
        <end position="369"/>
    </location>
</feature>
<dbReference type="EMBL" id="CM018031">
    <property type="protein sequence ID" value="KAA8550323.1"/>
    <property type="molecule type" value="Genomic_DNA"/>
</dbReference>
<proteinExistence type="inferred from homology"/>
<dbReference type="InterPro" id="IPR010658">
    <property type="entry name" value="Nodulin-like"/>
</dbReference>
<evidence type="ECO:0000256" key="6">
    <source>
        <dbReference type="SAM" id="Phobius"/>
    </source>
</evidence>
<organism evidence="9 10">
    <name type="scientific">Nyssa sinensis</name>
    <dbReference type="NCBI Taxonomy" id="561372"/>
    <lineage>
        <taxon>Eukaryota</taxon>
        <taxon>Viridiplantae</taxon>
        <taxon>Streptophyta</taxon>
        <taxon>Embryophyta</taxon>
        <taxon>Tracheophyta</taxon>
        <taxon>Spermatophyta</taxon>
        <taxon>Magnoliopsida</taxon>
        <taxon>eudicotyledons</taxon>
        <taxon>Gunneridae</taxon>
        <taxon>Pentapetalae</taxon>
        <taxon>asterids</taxon>
        <taxon>Cornales</taxon>
        <taxon>Nyssaceae</taxon>
        <taxon>Nyssa</taxon>
    </lineage>
</organism>
<dbReference type="InterPro" id="IPR036259">
    <property type="entry name" value="MFS_trans_sf"/>
</dbReference>
<feature type="transmembrane region" description="Helical" evidence="6">
    <location>
        <begin position="420"/>
        <end position="439"/>
    </location>
</feature>
<evidence type="ECO:0000256" key="2">
    <source>
        <dbReference type="ARBA" id="ARBA00022692"/>
    </source>
</evidence>
<dbReference type="PANTHER" id="PTHR21576:SF29">
    <property type="entry name" value="NODULIN-LIKE DOMAIN-CONTAINING PROTEIN"/>
    <property type="match status" value="1"/>
</dbReference>
<dbReference type="InterPro" id="IPR056555">
    <property type="entry name" value="NFD4_C"/>
</dbReference>
<feature type="transmembrane region" description="Helical" evidence="6">
    <location>
        <begin position="255"/>
        <end position="276"/>
    </location>
</feature>
<evidence type="ECO:0000313" key="9">
    <source>
        <dbReference type="EMBL" id="KAA8550323.1"/>
    </source>
</evidence>
<accession>A0A5J5C4K2</accession>
<sequence>MDEAPTVHATPGVGGRCGEVFSFLAYVVRGQWFTLFASFLVMAGAGGTYLFGIYSNEVKVSLGYDQTTLNLLSFFKDLGTHVGVSAGLIAEVTPTWFVLLLGSAMNFAGYFMVWLAITGKIGKPKVWQMGIYFFLGAHSQNFTSTAAHVTGIKSFTESRGILIGLLQGFIGLSGAIMTQLYLAIYGYDFKSLILLVGWLPAAIPVIFAYTIRPMKVVKQPNELRVFYSFFYVSIALALFLMVMTIVQKQIAFSQVAYIVSATVVCILLFSPLVFVIREEFILWKLKKNPINPTNTTLSVVESKAAPLQADSSAQAAQLEENPQTSYFADIFKKPNRGEDHSILQALLSIDMLLLFIVTLCGIGSSLAAINNLGQIGESLGYPTRTVSTFVSLLSIWNYFGRVFAGFASERLLTKWKIPRPLVMALFLLLLCIGHFLIAFPAPGSVYAASVIIGFSFGTQLPLILAIISELFGLKHFATLFSCGLLASPIGSYVMSVRVTGFLYDKEALKELAMKGLDKSSMKELTCTGTHCYRLSFIIVGLVTLFGVLASLILVMRTREFYKGDIYKKFKEEAKVEETVMGLSSNTRRATHSVAPTESSEFHYTSFCYLACSSIFVLVIAAIIADHVCYIDISSCQLPAKDHRNTVHYRCTPLQPSSTCSQLETAIDETPRPTSLPTSNRAIHMHLQATTVTVHP</sequence>
<evidence type="ECO:0000256" key="1">
    <source>
        <dbReference type="ARBA" id="ARBA00004141"/>
    </source>
</evidence>
<dbReference type="GO" id="GO:0016020">
    <property type="term" value="C:membrane"/>
    <property type="evidence" value="ECO:0007669"/>
    <property type="project" value="UniProtKB-SubCell"/>
</dbReference>
<name>A0A5J5C4K2_9ASTE</name>
<dbReference type="SUPFAM" id="SSF103473">
    <property type="entry name" value="MFS general substrate transporter"/>
    <property type="match status" value="1"/>
</dbReference>
<evidence type="ECO:0000256" key="5">
    <source>
        <dbReference type="ARBA" id="ARBA00044504"/>
    </source>
</evidence>
<evidence type="ECO:0000313" key="10">
    <source>
        <dbReference type="Proteomes" id="UP000325577"/>
    </source>
</evidence>
<dbReference type="Gene3D" id="1.20.1250.20">
    <property type="entry name" value="MFS general substrate transporter like domains"/>
    <property type="match status" value="1"/>
</dbReference>
<dbReference type="Pfam" id="PF06813">
    <property type="entry name" value="Nodulin-like"/>
    <property type="match status" value="1"/>
</dbReference>
<evidence type="ECO:0000256" key="3">
    <source>
        <dbReference type="ARBA" id="ARBA00022989"/>
    </source>
</evidence>
<feature type="transmembrane region" description="Helical" evidence="6">
    <location>
        <begin position="191"/>
        <end position="211"/>
    </location>
</feature>
<feature type="transmembrane region" description="Helical" evidence="6">
    <location>
        <begin position="96"/>
        <end position="117"/>
    </location>
</feature>
<keyword evidence="2 6" id="KW-0812">Transmembrane</keyword>
<evidence type="ECO:0000259" key="7">
    <source>
        <dbReference type="Pfam" id="PF06813"/>
    </source>
</evidence>